<dbReference type="PANTHER" id="PTHR22953:SF153">
    <property type="entry name" value="PURPLE ACID PHOSPHATASE"/>
    <property type="match status" value="1"/>
</dbReference>
<dbReference type="GO" id="GO:0003993">
    <property type="term" value="F:acid phosphatase activity"/>
    <property type="evidence" value="ECO:0007669"/>
    <property type="project" value="InterPro"/>
</dbReference>
<keyword evidence="1 2" id="KW-0732">Signal</keyword>
<protein>
    <recommendedName>
        <fullName evidence="7">Purple acid phosphatase</fullName>
    </recommendedName>
</protein>
<dbReference type="AlphaFoldDB" id="A0A9K3KBH8"/>
<dbReference type="EMBL" id="JAGRRH010000027">
    <property type="protein sequence ID" value="KAG7340699.1"/>
    <property type="molecule type" value="Genomic_DNA"/>
</dbReference>
<evidence type="ECO:0000256" key="1">
    <source>
        <dbReference type="ARBA" id="ARBA00022729"/>
    </source>
</evidence>
<evidence type="ECO:0000259" key="4">
    <source>
        <dbReference type="Pfam" id="PF14008"/>
    </source>
</evidence>
<comment type="caution">
    <text evidence="5">The sequence shown here is derived from an EMBL/GenBank/DDBJ whole genome shotgun (WGS) entry which is preliminary data.</text>
</comment>
<feature type="domain" description="Purple acid phosphatase C-terminal" evidence="4">
    <location>
        <begin position="513"/>
        <end position="572"/>
    </location>
</feature>
<dbReference type="InterPro" id="IPR041792">
    <property type="entry name" value="MPP_PAP"/>
</dbReference>
<evidence type="ECO:0000313" key="5">
    <source>
        <dbReference type="EMBL" id="KAG7340699.1"/>
    </source>
</evidence>
<reference evidence="5" key="2">
    <citation type="submission" date="2021-04" db="EMBL/GenBank/DDBJ databases">
        <authorList>
            <person name="Podell S."/>
        </authorList>
    </citation>
    <scope>NUCLEOTIDE SEQUENCE</scope>
    <source>
        <strain evidence="5">Hildebrandi</strain>
    </source>
</reference>
<dbReference type="Proteomes" id="UP000693970">
    <property type="component" value="Unassembled WGS sequence"/>
</dbReference>
<feature type="signal peptide" evidence="2">
    <location>
        <begin position="1"/>
        <end position="40"/>
    </location>
</feature>
<name>A0A9K3KBH8_9STRA</name>
<dbReference type="OrthoDB" id="45007at2759"/>
<dbReference type="CDD" id="cd00839">
    <property type="entry name" value="MPP_PAPs"/>
    <property type="match status" value="1"/>
</dbReference>
<reference evidence="5" key="1">
    <citation type="journal article" date="2021" name="Sci. Rep.">
        <title>Diploid genomic architecture of Nitzschia inconspicua, an elite biomass production diatom.</title>
        <authorList>
            <person name="Oliver A."/>
            <person name="Podell S."/>
            <person name="Pinowska A."/>
            <person name="Traller J.C."/>
            <person name="Smith S.R."/>
            <person name="McClure R."/>
            <person name="Beliaev A."/>
            <person name="Bohutskyi P."/>
            <person name="Hill E.A."/>
            <person name="Rabines A."/>
            <person name="Zheng H."/>
            <person name="Allen L.Z."/>
            <person name="Kuo A."/>
            <person name="Grigoriev I.V."/>
            <person name="Allen A.E."/>
            <person name="Hazlebeck D."/>
            <person name="Allen E.E."/>
        </authorList>
    </citation>
    <scope>NUCLEOTIDE SEQUENCE</scope>
    <source>
        <strain evidence="5">Hildebrandi</strain>
    </source>
</reference>
<dbReference type="InterPro" id="IPR004843">
    <property type="entry name" value="Calcineurin-like_PHP"/>
</dbReference>
<evidence type="ECO:0000259" key="3">
    <source>
        <dbReference type="Pfam" id="PF00149"/>
    </source>
</evidence>
<dbReference type="Pfam" id="PF00149">
    <property type="entry name" value="Metallophos"/>
    <property type="match status" value="1"/>
</dbReference>
<proteinExistence type="predicted"/>
<dbReference type="InterPro" id="IPR025733">
    <property type="entry name" value="PAPs_C"/>
</dbReference>
<feature type="domain" description="Calcineurin-like phosphoesterase" evidence="3">
    <location>
        <begin position="260"/>
        <end position="496"/>
    </location>
</feature>
<sequence length="593" mass="67578">MTIMKPLQRLPHMSCAQLTTRLAFLSLVLFLLFTHDELSCSNNFPYSSKGNNGNDWLILPQHDPHLASLLKVSAFDNSLYDAFHHPYNDYSCQPRKIHLSQGTNVDPDSGVVNMTLSFSLNRTQCGGSHQTPSSSFPTASSSNLHMVVVYGRGIFPDGRIEQRAADSEHSVHFDFTSPVTGELYQSDWIQHVTLPNLIGGSHLYWYRISIVQQQSRHLPQLHLPPSFRPVFLRGSLYKVGETPTYRFRTPPLYHQPTSLALVGDLGQTENSTKTMNRILQAALLDQKMTPIYDNMPPPVTQVLIAGDLSYADGVPERWDSWLELMQPLLQTLPLSSVPGNHEIECDNITHNVFVPYETQFRNPNRIADPDMEAPSDTYIDTLWHRMCNTPSQFLGHYNFGNAFYQYQHGMVHIIALNSYTSILPGSIQYNWLAQVALPSVNRDDTPWLLVMFHCPLYTTFLGHNDEINPTLMKSSIEDLLKKHRVNMVISGHDHAYLRTHPLNHDKIDSTGQSPMYWTLGAGGNREQHTKGYIYETPEVWVAKRDNDEYGYGHFFAKNKTHAHLHWVRDGTSSEIVRDAVWIENNYFVNNSTN</sequence>
<evidence type="ECO:0000256" key="2">
    <source>
        <dbReference type="SAM" id="SignalP"/>
    </source>
</evidence>
<gene>
    <name evidence="5" type="ORF">IV203_024242</name>
</gene>
<dbReference type="Pfam" id="PF14008">
    <property type="entry name" value="Metallophos_C"/>
    <property type="match status" value="1"/>
</dbReference>
<accession>A0A9K3KBH8</accession>
<evidence type="ECO:0008006" key="7">
    <source>
        <dbReference type="Google" id="ProtNLM"/>
    </source>
</evidence>
<evidence type="ECO:0000313" key="6">
    <source>
        <dbReference type="Proteomes" id="UP000693970"/>
    </source>
</evidence>
<feature type="chain" id="PRO_5039910225" description="Purple acid phosphatase" evidence="2">
    <location>
        <begin position="41"/>
        <end position="593"/>
    </location>
</feature>
<dbReference type="InterPro" id="IPR039331">
    <property type="entry name" value="PAPs-like"/>
</dbReference>
<keyword evidence="6" id="KW-1185">Reference proteome</keyword>
<dbReference type="PANTHER" id="PTHR22953">
    <property type="entry name" value="ACID PHOSPHATASE RELATED"/>
    <property type="match status" value="1"/>
</dbReference>
<organism evidence="5 6">
    <name type="scientific">Nitzschia inconspicua</name>
    <dbReference type="NCBI Taxonomy" id="303405"/>
    <lineage>
        <taxon>Eukaryota</taxon>
        <taxon>Sar</taxon>
        <taxon>Stramenopiles</taxon>
        <taxon>Ochrophyta</taxon>
        <taxon>Bacillariophyta</taxon>
        <taxon>Bacillariophyceae</taxon>
        <taxon>Bacillariophycidae</taxon>
        <taxon>Bacillariales</taxon>
        <taxon>Bacillariaceae</taxon>
        <taxon>Nitzschia</taxon>
    </lineage>
</organism>